<dbReference type="VEuPathDB" id="VectorBase:ASIC021048"/>
<keyword evidence="3" id="KW-1185">Reference proteome</keyword>
<dbReference type="EMBL" id="ATLV01026024">
    <property type="status" value="NOT_ANNOTATED_CDS"/>
    <property type="molecule type" value="Genomic_DNA"/>
</dbReference>
<reference evidence="1 3" key="1">
    <citation type="journal article" date="2014" name="BMC Genomics">
        <title>Genome sequence of Anopheles sinensis provides insight into genetics basis of mosquito competence for malaria parasites.</title>
        <authorList>
            <person name="Zhou D."/>
            <person name="Zhang D."/>
            <person name="Ding G."/>
            <person name="Shi L."/>
            <person name="Hou Q."/>
            <person name="Ye Y."/>
            <person name="Xu Y."/>
            <person name="Zhou H."/>
            <person name="Xiong C."/>
            <person name="Li S."/>
            <person name="Yu J."/>
            <person name="Hong S."/>
            <person name="Yu X."/>
            <person name="Zou P."/>
            <person name="Chen C."/>
            <person name="Chang X."/>
            <person name="Wang W."/>
            <person name="Lv Y."/>
            <person name="Sun Y."/>
            <person name="Ma L."/>
            <person name="Shen B."/>
            <person name="Zhu C."/>
        </authorList>
    </citation>
    <scope>NUCLEOTIDE SEQUENCE [LARGE SCALE GENOMIC DNA]</scope>
</reference>
<organism evidence="1">
    <name type="scientific">Anopheles sinensis</name>
    <name type="common">Mosquito</name>
    <dbReference type="NCBI Taxonomy" id="74873"/>
    <lineage>
        <taxon>Eukaryota</taxon>
        <taxon>Metazoa</taxon>
        <taxon>Ecdysozoa</taxon>
        <taxon>Arthropoda</taxon>
        <taxon>Hexapoda</taxon>
        <taxon>Insecta</taxon>
        <taxon>Pterygota</taxon>
        <taxon>Neoptera</taxon>
        <taxon>Endopterygota</taxon>
        <taxon>Diptera</taxon>
        <taxon>Nematocera</taxon>
        <taxon>Culicoidea</taxon>
        <taxon>Culicidae</taxon>
        <taxon>Anophelinae</taxon>
        <taxon>Anopheles</taxon>
    </lineage>
</organism>
<dbReference type="EMBL" id="KE525405">
    <property type="protein sequence ID" value="KFB52782.1"/>
    <property type="molecule type" value="Genomic_DNA"/>
</dbReference>
<dbReference type="Proteomes" id="UP000030765">
    <property type="component" value="Unassembled WGS sequence"/>
</dbReference>
<name>A0A084WRD8_ANOSI</name>
<sequence>MHREDDAWGVEPVWVCVCLTLDVKPTDGLRFARKGHNQVPVSSRDSAIMQRFCVIRTTHLLRCPGAATTAHALHKPRSIWPGLVRLWVGEVNVDGWALRQPQPAPPRTMTTATAAVHCWTDFNRRIVSQPRSPADHP</sequence>
<evidence type="ECO:0000313" key="3">
    <source>
        <dbReference type="Proteomes" id="UP000030765"/>
    </source>
</evidence>
<proteinExistence type="predicted"/>
<gene>
    <name evidence="1" type="ORF">ZHAS_00021048</name>
</gene>
<evidence type="ECO:0000313" key="1">
    <source>
        <dbReference type="EMBL" id="KFB52782.1"/>
    </source>
</evidence>
<evidence type="ECO:0000313" key="2">
    <source>
        <dbReference type="EnsemblMetazoa" id="ASIC021048-PA"/>
    </source>
</evidence>
<dbReference type="EnsemblMetazoa" id="ASIC021048-RA">
    <property type="protein sequence ID" value="ASIC021048-PA"/>
    <property type="gene ID" value="ASIC021048"/>
</dbReference>
<protein>
    <submittedName>
        <fullName evidence="1 2">Dsim\GD20331-PA-like protein</fullName>
    </submittedName>
</protein>
<dbReference type="AlphaFoldDB" id="A0A084WRD8"/>
<reference evidence="2" key="2">
    <citation type="submission" date="2020-05" db="UniProtKB">
        <authorList>
            <consortium name="EnsemblMetazoa"/>
        </authorList>
    </citation>
    <scope>IDENTIFICATION</scope>
</reference>
<accession>A0A084WRD8</accession>